<dbReference type="EMBL" id="AJWJ01000098">
    <property type="protein sequence ID" value="KAF2075468.1"/>
    <property type="molecule type" value="Genomic_DNA"/>
</dbReference>
<dbReference type="AlphaFoldDB" id="A0A8J4PV29"/>
<evidence type="ECO:0000256" key="1">
    <source>
        <dbReference type="ARBA" id="ARBA00001917"/>
    </source>
</evidence>
<dbReference type="InterPro" id="IPR001155">
    <property type="entry name" value="OxRdtase_FMN_N"/>
</dbReference>
<organism evidence="7 8">
    <name type="scientific">Polysphondylium violaceum</name>
    <dbReference type="NCBI Taxonomy" id="133409"/>
    <lineage>
        <taxon>Eukaryota</taxon>
        <taxon>Amoebozoa</taxon>
        <taxon>Evosea</taxon>
        <taxon>Eumycetozoa</taxon>
        <taxon>Dictyostelia</taxon>
        <taxon>Dictyosteliales</taxon>
        <taxon>Dictyosteliaceae</taxon>
        <taxon>Polysphondylium</taxon>
    </lineage>
</organism>
<evidence type="ECO:0000313" key="8">
    <source>
        <dbReference type="Proteomes" id="UP000695562"/>
    </source>
</evidence>
<evidence type="ECO:0000256" key="3">
    <source>
        <dbReference type="ARBA" id="ARBA00022643"/>
    </source>
</evidence>
<comment type="caution">
    <text evidence="7">The sequence shown here is derived from an EMBL/GenBank/DDBJ whole genome shotgun (WGS) entry which is preliminary data.</text>
</comment>
<reference evidence="7" key="1">
    <citation type="submission" date="2020-01" db="EMBL/GenBank/DDBJ databases">
        <title>Development of genomics and gene disruption for Polysphondylium violaceum indicates a role for the polyketide synthase stlB in stalk morphogenesis.</title>
        <authorList>
            <person name="Narita B."/>
            <person name="Kawabe Y."/>
            <person name="Kin K."/>
            <person name="Saito T."/>
            <person name="Gibbs R."/>
            <person name="Kuspa A."/>
            <person name="Muzny D."/>
            <person name="Queller D."/>
            <person name="Richards S."/>
            <person name="Strassman J."/>
            <person name="Sucgang R."/>
            <person name="Worley K."/>
            <person name="Schaap P."/>
        </authorList>
    </citation>
    <scope>NUCLEOTIDE SEQUENCE</scope>
    <source>
        <strain evidence="7">QSvi11</strain>
    </source>
</reference>
<keyword evidence="2" id="KW-0285">Flavoprotein</keyword>
<dbReference type="OrthoDB" id="276546at2759"/>
<proteinExistence type="predicted"/>
<gene>
    <name evidence="7" type="ORF">CYY_003205</name>
</gene>
<keyword evidence="8" id="KW-1185">Reference proteome</keyword>
<dbReference type="Proteomes" id="UP000695562">
    <property type="component" value="Unassembled WGS sequence"/>
</dbReference>
<dbReference type="Pfam" id="PF00724">
    <property type="entry name" value="Oxidored_FMN"/>
    <property type="match status" value="1"/>
</dbReference>
<keyword evidence="3" id="KW-0288">FMN</keyword>
<name>A0A8J4PV29_9MYCE</name>
<dbReference type="InterPro" id="IPR013785">
    <property type="entry name" value="Aldolase_TIM"/>
</dbReference>
<accession>A0A8J4PV29</accession>
<evidence type="ECO:0000256" key="2">
    <source>
        <dbReference type="ARBA" id="ARBA00022630"/>
    </source>
</evidence>
<sequence>MSLSPIIKSYNCHHSHLLNQYRGVGTPKIHNGDEQQQQQQHTNTPILFTPIKVNDIILKNRIIVSPMCLYSCVDGEMNDFHLVHYGSLAKSGCAMIILEATAVLPNGRITYADSGLWKDSQIEPLKRIVHFIHNFGCYTAIQLSHAGVRGSSEIPFIQENQQQQLLKDTIKTWDTWNPNTMTLNDIKIVVESFQQSTRRAVEAGFDAIEINAAHGYLLCGFLSRTTNSRTDEYGGEFNNRIRLLLDIIKVVKIECCGSGNRDTNHNSSNAATEIPIFVRVSVVKEDIHSMDECIRLCEILKREGVRVIDWVSREPERVRATGILTSTVGNITNGHQAEQLLEQGKADFIMVGREHLKNFPLFTYNASKDLNVNINGAIPQYSSTFRD</sequence>
<evidence type="ECO:0000256" key="4">
    <source>
        <dbReference type="ARBA" id="ARBA00022857"/>
    </source>
</evidence>
<keyword evidence="5" id="KW-0560">Oxidoreductase</keyword>
<dbReference type="GO" id="GO:0050661">
    <property type="term" value="F:NADP binding"/>
    <property type="evidence" value="ECO:0007669"/>
    <property type="project" value="InterPro"/>
</dbReference>
<dbReference type="PANTHER" id="PTHR43303">
    <property type="entry name" value="NADPH DEHYDROGENASE C23G7.10C-RELATED"/>
    <property type="match status" value="1"/>
</dbReference>
<evidence type="ECO:0000313" key="7">
    <source>
        <dbReference type="EMBL" id="KAF2075468.1"/>
    </source>
</evidence>
<dbReference type="SUPFAM" id="SSF51395">
    <property type="entry name" value="FMN-linked oxidoreductases"/>
    <property type="match status" value="1"/>
</dbReference>
<dbReference type="GO" id="GO:0003959">
    <property type="term" value="F:NADPH dehydrogenase activity"/>
    <property type="evidence" value="ECO:0007669"/>
    <property type="project" value="InterPro"/>
</dbReference>
<keyword evidence="4" id="KW-0521">NADP</keyword>
<dbReference type="PANTHER" id="PTHR43303:SF4">
    <property type="entry name" value="NADPH DEHYDROGENASE C23G7.10C-RELATED"/>
    <property type="match status" value="1"/>
</dbReference>
<evidence type="ECO:0000259" key="6">
    <source>
        <dbReference type="Pfam" id="PF00724"/>
    </source>
</evidence>
<dbReference type="GO" id="GO:0010181">
    <property type="term" value="F:FMN binding"/>
    <property type="evidence" value="ECO:0007669"/>
    <property type="project" value="InterPro"/>
</dbReference>
<dbReference type="Gene3D" id="3.20.20.70">
    <property type="entry name" value="Aldolase class I"/>
    <property type="match status" value="1"/>
</dbReference>
<dbReference type="InterPro" id="IPR044152">
    <property type="entry name" value="YqjM-like"/>
</dbReference>
<comment type="cofactor">
    <cofactor evidence="1">
        <name>FMN</name>
        <dbReference type="ChEBI" id="CHEBI:58210"/>
    </cofactor>
</comment>
<feature type="domain" description="NADH:flavin oxidoreductase/NADH oxidase N-terminal" evidence="6">
    <location>
        <begin position="47"/>
        <end position="370"/>
    </location>
</feature>
<protein>
    <recommendedName>
        <fullName evidence="6">NADH:flavin oxidoreductase/NADH oxidase N-terminal domain-containing protein</fullName>
    </recommendedName>
</protein>
<evidence type="ECO:0000256" key="5">
    <source>
        <dbReference type="ARBA" id="ARBA00023002"/>
    </source>
</evidence>